<accession>A0A9N9DLC0</accession>
<protein>
    <submittedName>
        <fullName evidence="1">7591_t:CDS:1</fullName>
    </submittedName>
</protein>
<reference evidence="1" key="1">
    <citation type="submission" date="2021-06" db="EMBL/GenBank/DDBJ databases">
        <authorList>
            <person name="Kallberg Y."/>
            <person name="Tangrot J."/>
            <person name="Rosling A."/>
        </authorList>
    </citation>
    <scope>NUCLEOTIDE SEQUENCE</scope>
    <source>
        <strain evidence="1">IN212</strain>
    </source>
</reference>
<sequence length="80" mass="9516">FHKLSSEMLIDIEFYMHLTEDIDAKIQYNLLKAKYPDKHIDKKDLYNAIQRFRIPLHEKVKTDAAKTLQKLIALKTDDLE</sequence>
<dbReference type="Proteomes" id="UP000789396">
    <property type="component" value="Unassembled WGS sequence"/>
</dbReference>
<evidence type="ECO:0000313" key="2">
    <source>
        <dbReference type="Proteomes" id="UP000789396"/>
    </source>
</evidence>
<feature type="non-terminal residue" evidence="1">
    <location>
        <position position="1"/>
    </location>
</feature>
<proteinExistence type="predicted"/>
<name>A0A9N9DLC0_9GLOM</name>
<gene>
    <name evidence="1" type="ORF">RFULGI_LOCUS8160</name>
</gene>
<evidence type="ECO:0000313" key="1">
    <source>
        <dbReference type="EMBL" id="CAG8643226.1"/>
    </source>
</evidence>
<dbReference type="EMBL" id="CAJVPZ010012807">
    <property type="protein sequence ID" value="CAG8643226.1"/>
    <property type="molecule type" value="Genomic_DNA"/>
</dbReference>
<organism evidence="1 2">
    <name type="scientific">Racocetra fulgida</name>
    <dbReference type="NCBI Taxonomy" id="60492"/>
    <lineage>
        <taxon>Eukaryota</taxon>
        <taxon>Fungi</taxon>
        <taxon>Fungi incertae sedis</taxon>
        <taxon>Mucoromycota</taxon>
        <taxon>Glomeromycotina</taxon>
        <taxon>Glomeromycetes</taxon>
        <taxon>Diversisporales</taxon>
        <taxon>Gigasporaceae</taxon>
        <taxon>Racocetra</taxon>
    </lineage>
</organism>
<dbReference type="OrthoDB" id="2399759at2759"/>
<keyword evidence="2" id="KW-1185">Reference proteome</keyword>
<comment type="caution">
    <text evidence="1">The sequence shown here is derived from an EMBL/GenBank/DDBJ whole genome shotgun (WGS) entry which is preliminary data.</text>
</comment>
<dbReference type="AlphaFoldDB" id="A0A9N9DLC0"/>